<dbReference type="RefSeq" id="XP_002548850.1">
    <property type="nucleotide sequence ID" value="XM_002548804.1"/>
</dbReference>
<gene>
    <name evidence="1" type="ORF">CTRG_03147</name>
</gene>
<keyword evidence="2" id="KW-1185">Reference proteome</keyword>
<dbReference type="HOGENOM" id="CLU_449756_0_0_1"/>
<evidence type="ECO:0000313" key="2">
    <source>
        <dbReference type="Proteomes" id="UP000002037"/>
    </source>
</evidence>
<dbReference type="GeneID" id="8299775"/>
<dbReference type="AlphaFoldDB" id="C5MAQ5"/>
<dbReference type="KEGG" id="ctp:CTRG_03147"/>
<name>C5MAQ5_CANTT</name>
<evidence type="ECO:0000313" key="1">
    <source>
        <dbReference type="EMBL" id="EER32722.1"/>
    </source>
</evidence>
<protein>
    <submittedName>
        <fullName evidence="1">Uncharacterized protein</fullName>
    </submittedName>
</protein>
<dbReference type="STRING" id="294747.C5MAQ5"/>
<dbReference type="VEuPathDB" id="FungiDB:CTRG_03147"/>
<dbReference type="eggNOG" id="ENOG502RIX0">
    <property type="taxonomic scope" value="Eukaryota"/>
</dbReference>
<proteinExistence type="predicted"/>
<reference evidence="1 2" key="1">
    <citation type="journal article" date="2009" name="Nature">
        <title>Evolution of pathogenicity and sexual reproduction in eight Candida genomes.</title>
        <authorList>
            <person name="Butler G."/>
            <person name="Rasmussen M.D."/>
            <person name="Lin M.F."/>
            <person name="Santos M.A."/>
            <person name="Sakthikumar S."/>
            <person name="Munro C.A."/>
            <person name="Rheinbay E."/>
            <person name="Grabherr M."/>
            <person name="Forche A."/>
            <person name="Reedy J.L."/>
            <person name="Agrafioti I."/>
            <person name="Arnaud M.B."/>
            <person name="Bates S."/>
            <person name="Brown A.J."/>
            <person name="Brunke S."/>
            <person name="Costanzo M.C."/>
            <person name="Fitzpatrick D.A."/>
            <person name="de Groot P.W."/>
            <person name="Harris D."/>
            <person name="Hoyer L.L."/>
            <person name="Hube B."/>
            <person name="Klis F.M."/>
            <person name="Kodira C."/>
            <person name="Lennard N."/>
            <person name="Logue M.E."/>
            <person name="Martin R."/>
            <person name="Neiman A.M."/>
            <person name="Nikolaou E."/>
            <person name="Quail M.A."/>
            <person name="Quinn J."/>
            <person name="Santos M.C."/>
            <person name="Schmitzberger F.F."/>
            <person name="Sherlock G."/>
            <person name="Shah P."/>
            <person name="Silverstein K.A."/>
            <person name="Skrzypek M.S."/>
            <person name="Soll D."/>
            <person name="Staggs R."/>
            <person name="Stansfield I."/>
            <person name="Stumpf M.P."/>
            <person name="Sudbery P.E."/>
            <person name="Srikantha T."/>
            <person name="Zeng Q."/>
            <person name="Berman J."/>
            <person name="Berriman M."/>
            <person name="Heitman J."/>
            <person name="Gow N.A."/>
            <person name="Lorenz M.C."/>
            <person name="Birren B.W."/>
            <person name="Kellis M."/>
            <person name="Cuomo C.A."/>
        </authorList>
    </citation>
    <scope>NUCLEOTIDE SEQUENCE [LARGE SCALE GENOMIC DNA]</scope>
    <source>
        <strain evidence="2">ATCC MYA-3404 / T1</strain>
    </source>
</reference>
<dbReference type="Proteomes" id="UP000002037">
    <property type="component" value="Unassembled WGS sequence"/>
</dbReference>
<accession>C5MAQ5</accession>
<dbReference type="OrthoDB" id="4023059at2759"/>
<organism evidence="1 2">
    <name type="scientific">Candida tropicalis (strain ATCC MYA-3404 / T1)</name>
    <name type="common">Yeast</name>
    <dbReference type="NCBI Taxonomy" id="294747"/>
    <lineage>
        <taxon>Eukaryota</taxon>
        <taxon>Fungi</taxon>
        <taxon>Dikarya</taxon>
        <taxon>Ascomycota</taxon>
        <taxon>Saccharomycotina</taxon>
        <taxon>Pichiomycetes</taxon>
        <taxon>Debaryomycetaceae</taxon>
        <taxon>Candida/Lodderomyces clade</taxon>
        <taxon>Candida</taxon>
    </lineage>
</organism>
<dbReference type="EMBL" id="GG692398">
    <property type="protein sequence ID" value="EER32722.1"/>
    <property type="molecule type" value="Genomic_DNA"/>
</dbReference>
<sequence length="595" mass="69133">MSFSGYSLPNSVPYFQSFPLLNYHQIQTNLKRAARTVATSTSQMALTSNSIITNPLQIVLVDTITHPLIFNCLICLSSCYLERNGYKSFTNTEIINNNNHQIRLQLNEIFLRFNLSSLKELQLIISSISINGDLNNFNIGISGSILLNFINFYDDNLTSFTFSNGLLQLIKDSPELSLQQQQQEPGPIIITSRSNIEYPSFIENLSLFSKSYYFPNYYWMCLTEFKEILEKFKRFITHDYIFPNYHLLNQFLSQVLQIVMQPNNDSSGSPPGFNDPVILKKLLQNWLIILPSNIHLLGLNHNWRQGFNDQELVLLLLFKCLGKMLDNIFPKVMFYNLHTFGTSYNFPSCNHPQQQQQQQQSFQASSSIQLQPFINYCLKVYNYFESRTNLLNNLLMNNMNKISPFIKSINEIPIIKFNNTVSIHPYNYLHFPQSIQLPIENLSNINEYFKHSANHNIPYTYNIHHGKHFKYCFLNNPGIQFHLFNRGLSIQNTSGSGGSTDDFSFRDTIFASYYDLISKNLCKAYEELFKEFPSSAKDDQPNKRTHNNELLPTPIFVILSNENKYQEQDGQLIQWLNIFDQLRKIEFEQIPSISS</sequence>